<reference evidence="8 9" key="1">
    <citation type="journal article" date="2010" name="Stand. Genomic Sci.">
        <title>Complete genome sequence of Vulcanisaeta distributa type strain (IC-017).</title>
        <authorList>
            <person name="Mavromatis K."/>
            <person name="Sikorski J."/>
            <person name="Pabst E."/>
            <person name="Teshima H."/>
            <person name="Lapidus A."/>
            <person name="Lucas S."/>
            <person name="Nolan M."/>
            <person name="Glavina Del Rio T."/>
            <person name="Cheng J.F."/>
            <person name="Bruce D."/>
            <person name="Goodwin L."/>
            <person name="Pitluck S."/>
            <person name="Liolios K."/>
            <person name="Ivanova N."/>
            <person name="Mikhailova N."/>
            <person name="Pati A."/>
            <person name="Chen A."/>
            <person name="Palaniappan K."/>
            <person name="Land M."/>
            <person name="Hauser L."/>
            <person name="Chang Y.J."/>
            <person name="Jeffries C.D."/>
            <person name="Rohde M."/>
            <person name="Spring S."/>
            <person name="Goker M."/>
            <person name="Wirth R."/>
            <person name="Woyke T."/>
            <person name="Bristow J."/>
            <person name="Eisen J.A."/>
            <person name="Markowitz V."/>
            <person name="Hugenholtz P."/>
            <person name="Klenk H.P."/>
            <person name="Kyrpides N.C."/>
        </authorList>
    </citation>
    <scope>NUCLEOTIDE SEQUENCE [LARGE SCALE GENOMIC DNA]</scope>
    <source>
        <strain evidence="9">DSM 14429 / JCM 11212 / NBRC 100878 / IC-017</strain>
    </source>
</reference>
<dbReference type="NCBIfam" id="TIGR00449">
    <property type="entry name" value="tgt_general"/>
    <property type="match status" value="1"/>
</dbReference>
<name>E1QV45_VULDI</name>
<reference evidence="9" key="2">
    <citation type="journal article" date="2010" name="Stand. Genomic Sci.">
        <title>Complete genome sequence of Vulcanisaeta distributa type strain (IC-017T).</title>
        <authorList>
            <person name="Mavromatis K."/>
            <person name="Sikorski J."/>
            <person name="Pabst E."/>
            <person name="Teshima H."/>
            <person name="Lapidus A."/>
            <person name="Lucas S."/>
            <person name="Nolan M."/>
            <person name="Glavina Del Rio T."/>
            <person name="Cheng J."/>
            <person name="Bruce D."/>
            <person name="Goodwin L."/>
            <person name="Pitluck S."/>
            <person name="Liolios K."/>
            <person name="Ivanova N."/>
            <person name="Mikhailova N."/>
            <person name="Pati A."/>
            <person name="Chen A."/>
            <person name="Palaniappan K."/>
            <person name="Land M."/>
            <person name="Hauser L."/>
            <person name="Chang Y."/>
            <person name="Jeffries C."/>
            <person name="Rohde M."/>
            <person name="Spring S."/>
            <person name="Goker M."/>
            <person name="Wirth R."/>
            <person name="Woyke T."/>
            <person name="Bristow J."/>
            <person name="Eisen J."/>
            <person name="Markowitz V."/>
            <person name="Hugenholtz P."/>
            <person name="Klenk H."/>
            <person name="Kyrpides N."/>
        </authorList>
    </citation>
    <scope>NUCLEOTIDE SEQUENCE [LARGE SCALE GENOMIC DNA]</scope>
    <source>
        <strain evidence="9">DSM 14429 / JCM 11212 / NBRC 100878 / IC-017</strain>
    </source>
</reference>
<dbReference type="GeneID" id="9752810"/>
<organism evidence="8 9">
    <name type="scientific">Vulcanisaeta distributa (strain DSM 14429 / JCM 11212 / NBRC 100878 / IC-017)</name>
    <dbReference type="NCBI Taxonomy" id="572478"/>
    <lineage>
        <taxon>Archaea</taxon>
        <taxon>Thermoproteota</taxon>
        <taxon>Thermoprotei</taxon>
        <taxon>Thermoproteales</taxon>
        <taxon>Thermoproteaceae</taxon>
        <taxon>Vulcanisaeta</taxon>
    </lineage>
</organism>
<dbReference type="KEGG" id="vdi:Vdis_1864"/>
<dbReference type="PANTHER" id="PTHR46499:SF1">
    <property type="entry name" value="QUEUINE TRNA-RIBOSYLTRANSFERASE"/>
    <property type="match status" value="1"/>
</dbReference>
<dbReference type="InterPro" id="IPR002616">
    <property type="entry name" value="tRNA_ribo_trans-like"/>
</dbReference>
<evidence type="ECO:0000256" key="4">
    <source>
        <dbReference type="ARBA" id="ARBA00022723"/>
    </source>
</evidence>
<feature type="binding site" evidence="6">
    <location>
        <position position="279"/>
    </location>
    <ligand>
        <name>Zn(2+)</name>
        <dbReference type="ChEBI" id="CHEBI:29105"/>
    </ligand>
</feature>
<dbReference type="AlphaFoldDB" id="E1QV45"/>
<feature type="binding site" evidence="6">
    <location>
        <position position="281"/>
    </location>
    <ligand>
        <name>Zn(2+)</name>
        <dbReference type="ChEBI" id="CHEBI:29105"/>
    </ligand>
</feature>
<dbReference type="SUPFAM" id="SSF88802">
    <property type="entry name" value="Pre-PUA domain"/>
    <property type="match status" value="1"/>
</dbReference>
<keyword evidence="5 6" id="KW-0862">Zinc</keyword>
<dbReference type="HAMAP" id="MF_01634">
    <property type="entry name" value="TgtA_arch"/>
    <property type="match status" value="1"/>
</dbReference>
<dbReference type="EC" id="2.4.2.48" evidence="6"/>
<dbReference type="Gene3D" id="3.20.20.105">
    <property type="entry name" value="Queuine tRNA-ribosyltransferase-like"/>
    <property type="match status" value="1"/>
</dbReference>
<dbReference type="Proteomes" id="UP000006681">
    <property type="component" value="Chromosome"/>
</dbReference>
<keyword evidence="2 6" id="KW-0808">Transferase</keyword>
<keyword evidence="3 6" id="KW-0819">tRNA processing</keyword>
<dbReference type="NCBIfam" id="TIGR00432">
    <property type="entry name" value="arcsn_tRNA_tgt"/>
    <property type="match status" value="1"/>
</dbReference>
<comment type="similarity">
    <text evidence="6">Belongs to the archaeosine tRNA-ribosyltransferase family.</text>
</comment>
<dbReference type="STRING" id="572478.Vdis_1864"/>
<dbReference type="RefSeq" id="WP_013336961.1">
    <property type="nucleotide sequence ID" value="NC_014537.1"/>
</dbReference>
<dbReference type="HOGENOM" id="CLU_030083_0_0_2"/>
<evidence type="ECO:0000256" key="6">
    <source>
        <dbReference type="HAMAP-Rule" id="MF_01634"/>
    </source>
</evidence>
<dbReference type="GO" id="GO:0016763">
    <property type="term" value="F:pentosyltransferase activity"/>
    <property type="evidence" value="ECO:0007669"/>
    <property type="project" value="UniProtKB-UniRule"/>
</dbReference>
<evidence type="ECO:0000313" key="9">
    <source>
        <dbReference type="Proteomes" id="UP000006681"/>
    </source>
</evidence>
<keyword evidence="1 6" id="KW-0328">Glycosyltransferase</keyword>
<dbReference type="InterPro" id="IPR050076">
    <property type="entry name" value="ArchSynthase1/Queuine_TRR"/>
</dbReference>
<feature type="domain" description="tRNA-guanine(15) transglycosylase-like" evidence="7">
    <location>
        <begin position="12"/>
        <end position="335"/>
    </location>
</feature>
<dbReference type="eggNOG" id="arCOG00989">
    <property type="taxonomic scope" value="Archaea"/>
</dbReference>
<dbReference type="InterPro" id="IPR036511">
    <property type="entry name" value="TGT-like_sf"/>
</dbReference>
<dbReference type="OrthoDB" id="6871at2157"/>
<dbReference type="UniPathway" id="UPA00393"/>
<comment type="catalytic activity">
    <reaction evidence="6">
        <text>guanosine(15) in tRNA + 7-cyano-7-carbaguanine = 7-cyano-7-carbaguanosine(15) in tRNA + guanine</text>
        <dbReference type="Rhea" id="RHEA:43164"/>
        <dbReference type="Rhea" id="RHEA-COMP:10371"/>
        <dbReference type="Rhea" id="RHEA-COMP:10372"/>
        <dbReference type="ChEBI" id="CHEBI:16235"/>
        <dbReference type="ChEBI" id="CHEBI:45075"/>
        <dbReference type="ChEBI" id="CHEBI:74269"/>
        <dbReference type="ChEBI" id="CHEBI:82850"/>
        <dbReference type="EC" id="2.4.2.48"/>
    </reaction>
</comment>
<evidence type="ECO:0000259" key="7">
    <source>
        <dbReference type="Pfam" id="PF01702"/>
    </source>
</evidence>
<dbReference type="GO" id="GO:0008270">
    <property type="term" value="F:zinc ion binding"/>
    <property type="evidence" value="ECO:0007669"/>
    <property type="project" value="UniProtKB-UniRule"/>
</dbReference>
<gene>
    <name evidence="6" type="primary">tgtA</name>
    <name evidence="8" type="ordered locus">Vdis_1864</name>
</gene>
<dbReference type="SUPFAM" id="SSF51713">
    <property type="entry name" value="tRNA-guanine transglycosylase"/>
    <property type="match status" value="1"/>
</dbReference>
<keyword evidence="4 6" id="KW-0479">Metal-binding</keyword>
<comment type="cofactor">
    <cofactor evidence="6">
        <name>Zn(2+)</name>
        <dbReference type="ChEBI" id="CHEBI:29105"/>
    </cofactor>
    <text evidence="6">Binds 1 zinc ion per subunit.</text>
</comment>
<dbReference type="PANTHER" id="PTHR46499">
    <property type="entry name" value="QUEUINE TRNA-RIBOSYLTRANSFERASE"/>
    <property type="match status" value="1"/>
</dbReference>
<comment type="caution">
    <text evidence="6">Lacks conserved residue(s) required for the propagation of feature annotation.</text>
</comment>
<sequence length="548" mass="62280">MSFEILDKDLAGRIGRLRTRSGVIETPALFPVINPVKQVVPLSDIADIGFNQVITNAYLLKRHYGDLVREVGVHKLLNWDKPIMTDSGAYQLLMYGRVEVSPDEILKYEIDIGTDIGVILDIPTQWGRPKEAVVLEVEETLRRARAALTKARIWDPEHRMLIVGPVQGGDKLDILSYSATKMSELNFDIYAIGSPTTLLEEYEFSTIMRMIAVVKEKLPPGKPVHLFGAGHPLILPFAVAMGIDLFDSASYVLYARDDRLILRDRTVRLSEVKVDKIPCNCPVCRKYTVKELMSMNKAERERLLAIHNLYVLWEEIQEIKARIKEGTLWEYLEEKAGGDARVKSALLALRRGLRALLKVIPDESGRVRALHITSVESLHRPEVIRHVERLLNNYEPPQGCVVMVLPGELLDRPYIRDSLVYWLIDQLSTSNLLGKVHVVINNPVLGPIPYEISEIYPLSQHEYPEPTPNHMRSLSHYLLRKYLSKLRNRGFTDIIIIVKESRGKIMNELVNLGFRGVTVLEAGSRQELYSLMPWVIKEVSGIQCGNQM</sequence>
<evidence type="ECO:0000256" key="1">
    <source>
        <dbReference type="ARBA" id="ARBA00022676"/>
    </source>
</evidence>
<accession>E1QV45</accession>
<comment type="function">
    <text evidence="6">Exchanges the guanine residue with 7-cyano-7-deazaguanine (preQ0) at position 15 in the dihydrouridine loop (D-loop) of archaeal tRNAs.</text>
</comment>
<dbReference type="InterPro" id="IPR004804">
    <property type="entry name" value="TgtA"/>
</dbReference>
<protein>
    <recommendedName>
        <fullName evidence="6">tRNA-guanine(15) transglycosylase</fullName>
        <ecNumber evidence="6">2.4.2.48</ecNumber>
    </recommendedName>
    <alternativeName>
        <fullName evidence="6">7-cyano-7-deazaguanine tRNA-ribosyltransferase</fullName>
    </alternativeName>
    <alternativeName>
        <fullName evidence="6">Archaeal tRNA-guanine transglycosylase</fullName>
    </alternativeName>
</protein>
<evidence type="ECO:0000313" key="8">
    <source>
        <dbReference type="EMBL" id="ADN51236.1"/>
    </source>
</evidence>
<evidence type="ECO:0000256" key="5">
    <source>
        <dbReference type="ARBA" id="ARBA00022833"/>
    </source>
</evidence>
<feature type="active site" description="Nucleophile" evidence="6">
    <location>
        <position position="86"/>
    </location>
</feature>
<feature type="binding site" evidence="6">
    <location>
        <position position="284"/>
    </location>
    <ligand>
        <name>Zn(2+)</name>
        <dbReference type="ChEBI" id="CHEBI:29105"/>
    </ligand>
</feature>
<comment type="pathway">
    <text evidence="6">tRNA modification; archaeosine-tRNA biosynthesis.</text>
</comment>
<dbReference type="Pfam" id="PF01702">
    <property type="entry name" value="TGT"/>
    <property type="match status" value="1"/>
</dbReference>
<evidence type="ECO:0000256" key="2">
    <source>
        <dbReference type="ARBA" id="ARBA00022679"/>
    </source>
</evidence>
<dbReference type="Gene3D" id="3.40.50.10630">
    <property type="entry name" value="Uracil-DNA glycosylase-like"/>
    <property type="match status" value="1"/>
</dbReference>
<proteinExistence type="inferred from homology"/>
<dbReference type="EMBL" id="CP002100">
    <property type="protein sequence ID" value="ADN51236.1"/>
    <property type="molecule type" value="Genomic_DNA"/>
</dbReference>
<keyword evidence="9" id="KW-1185">Reference proteome</keyword>
<dbReference type="GO" id="GO:0005737">
    <property type="term" value="C:cytoplasm"/>
    <property type="evidence" value="ECO:0007669"/>
    <property type="project" value="TreeGrafter"/>
</dbReference>
<evidence type="ECO:0000256" key="3">
    <source>
        <dbReference type="ARBA" id="ARBA00022694"/>
    </source>
</evidence>
<dbReference type="GO" id="GO:0002099">
    <property type="term" value="P:tRNA wobble guanine modification"/>
    <property type="evidence" value="ECO:0007669"/>
    <property type="project" value="TreeGrafter"/>
</dbReference>
<feature type="binding site" evidence="6">
    <location>
        <position position="121"/>
    </location>
    <ligand>
        <name>substrate</name>
    </ligand>
</feature>